<feature type="domain" description="Methyltransferase FkbM" evidence="1">
    <location>
        <begin position="104"/>
        <end position="265"/>
    </location>
</feature>
<gene>
    <name evidence="2" type="ORF">LCGC14_2663680</name>
</gene>
<dbReference type="InterPro" id="IPR029063">
    <property type="entry name" value="SAM-dependent_MTases_sf"/>
</dbReference>
<sequence length="267" mass="30298">MNLAETREAFERGEMPKDQYIHAMYALHAGLLEYSDFIRRTDVAEIRITDGRAVITTRSDGIQLICPSGDTRSVPIEILNFGSYELSQARMMLKLIQDSFTVFDVGANAGWYSLLIAKHYPRADVHAFEPIPNTFRLLRDNAALNGLSNIHAHDFGLSDRDGELVFYYEPHYSARASAADLSDGAETLKLQCPVRKMDGLFPQLCSKVDFIKCDCEGGELFVFEGAKETLARFKPIVFTEMLRKWSAKFDYHPNRIIELFESLDYGC</sequence>
<dbReference type="SUPFAM" id="SSF53335">
    <property type="entry name" value="S-adenosyl-L-methionine-dependent methyltransferases"/>
    <property type="match status" value="1"/>
</dbReference>
<evidence type="ECO:0000259" key="1">
    <source>
        <dbReference type="Pfam" id="PF05050"/>
    </source>
</evidence>
<dbReference type="Pfam" id="PF05050">
    <property type="entry name" value="Methyltransf_21"/>
    <property type="match status" value="1"/>
</dbReference>
<dbReference type="EMBL" id="LAZR01046525">
    <property type="protein sequence ID" value="KKK96345.1"/>
    <property type="molecule type" value="Genomic_DNA"/>
</dbReference>
<evidence type="ECO:0000313" key="2">
    <source>
        <dbReference type="EMBL" id="KKK96345.1"/>
    </source>
</evidence>
<organism evidence="2">
    <name type="scientific">marine sediment metagenome</name>
    <dbReference type="NCBI Taxonomy" id="412755"/>
    <lineage>
        <taxon>unclassified sequences</taxon>
        <taxon>metagenomes</taxon>
        <taxon>ecological metagenomes</taxon>
    </lineage>
</organism>
<dbReference type="NCBIfam" id="TIGR01444">
    <property type="entry name" value="fkbM_fam"/>
    <property type="match status" value="1"/>
</dbReference>
<dbReference type="InterPro" id="IPR052514">
    <property type="entry name" value="SAM-dependent_MTase"/>
</dbReference>
<dbReference type="PANTHER" id="PTHR34203:SF15">
    <property type="entry name" value="SLL1173 PROTEIN"/>
    <property type="match status" value="1"/>
</dbReference>
<dbReference type="PANTHER" id="PTHR34203">
    <property type="entry name" value="METHYLTRANSFERASE, FKBM FAMILY PROTEIN"/>
    <property type="match status" value="1"/>
</dbReference>
<comment type="caution">
    <text evidence="2">The sequence shown here is derived from an EMBL/GenBank/DDBJ whole genome shotgun (WGS) entry which is preliminary data.</text>
</comment>
<feature type="non-terminal residue" evidence="2">
    <location>
        <position position="267"/>
    </location>
</feature>
<dbReference type="AlphaFoldDB" id="A0A0F9ADK0"/>
<protein>
    <recommendedName>
        <fullName evidence="1">Methyltransferase FkbM domain-containing protein</fullName>
    </recommendedName>
</protein>
<dbReference type="InterPro" id="IPR006342">
    <property type="entry name" value="FkbM_mtfrase"/>
</dbReference>
<dbReference type="Gene3D" id="3.40.50.150">
    <property type="entry name" value="Vaccinia Virus protein VP39"/>
    <property type="match status" value="1"/>
</dbReference>
<name>A0A0F9ADK0_9ZZZZ</name>
<accession>A0A0F9ADK0</accession>
<proteinExistence type="predicted"/>
<reference evidence="2" key="1">
    <citation type="journal article" date="2015" name="Nature">
        <title>Complex archaea that bridge the gap between prokaryotes and eukaryotes.</title>
        <authorList>
            <person name="Spang A."/>
            <person name="Saw J.H."/>
            <person name="Jorgensen S.L."/>
            <person name="Zaremba-Niedzwiedzka K."/>
            <person name="Martijn J."/>
            <person name="Lind A.E."/>
            <person name="van Eijk R."/>
            <person name="Schleper C."/>
            <person name="Guy L."/>
            <person name="Ettema T.J."/>
        </authorList>
    </citation>
    <scope>NUCLEOTIDE SEQUENCE</scope>
</reference>